<dbReference type="GO" id="GO:0140359">
    <property type="term" value="F:ABC-type transporter activity"/>
    <property type="evidence" value="ECO:0007669"/>
    <property type="project" value="InterPro"/>
</dbReference>
<comment type="subcellular location">
    <subcellularLocation>
        <location evidence="1">Membrane</location>
        <topology evidence="1">Multi-pass membrane protein</topology>
    </subcellularLocation>
</comment>
<evidence type="ECO:0000256" key="1">
    <source>
        <dbReference type="ARBA" id="ARBA00004141"/>
    </source>
</evidence>
<evidence type="ECO:0000313" key="8">
    <source>
        <dbReference type="Proteomes" id="UP001224674"/>
    </source>
</evidence>
<dbReference type="AlphaFoldDB" id="A0AAJ6AM12"/>
<keyword evidence="8" id="KW-1185">Reference proteome</keyword>
<dbReference type="Proteomes" id="UP001224674">
    <property type="component" value="Chromosome"/>
</dbReference>
<reference evidence="7 8" key="1">
    <citation type="submission" date="2023-03" db="EMBL/GenBank/DDBJ databases">
        <title>Complete genome sequences of several Auritidibacter ignavus strains isolated from ear infections.</title>
        <authorList>
            <person name="Baehr T."/>
            <person name="Baumhoegger A.M."/>
        </authorList>
    </citation>
    <scope>NUCLEOTIDE SEQUENCE [LARGE SCALE GENOMIC DNA]</scope>
    <source>
        <strain evidence="7 8">BABAE-6</strain>
    </source>
</reference>
<evidence type="ECO:0000256" key="5">
    <source>
        <dbReference type="SAM" id="Phobius"/>
    </source>
</evidence>
<feature type="transmembrane region" description="Helical" evidence="5">
    <location>
        <begin position="16"/>
        <end position="35"/>
    </location>
</feature>
<dbReference type="EMBL" id="CP122566">
    <property type="protein sequence ID" value="WGH92274.1"/>
    <property type="molecule type" value="Genomic_DNA"/>
</dbReference>
<keyword evidence="3 5" id="KW-1133">Transmembrane helix</keyword>
<keyword evidence="2 5" id="KW-0812">Transmembrane</keyword>
<evidence type="ECO:0000313" key="7">
    <source>
        <dbReference type="EMBL" id="WGH92274.1"/>
    </source>
</evidence>
<feature type="transmembrane region" description="Helical" evidence="5">
    <location>
        <begin position="47"/>
        <end position="68"/>
    </location>
</feature>
<gene>
    <name evidence="7" type="ORF">QDX21_08040</name>
</gene>
<feature type="transmembrane region" description="Helical" evidence="5">
    <location>
        <begin position="121"/>
        <end position="143"/>
    </location>
</feature>
<proteinExistence type="predicted"/>
<feature type="transmembrane region" description="Helical" evidence="5">
    <location>
        <begin position="89"/>
        <end position="115"/>
    </location>
</feature>
<evidence type="ECO:0000256" key="2">
    <source>
        <dbReference type="ARBA" id="ARBA00022692"/>
    </source>
</evidence>
<sequence length="235" mass="24948">MLPIAKAEFIQMLRDPLVLFMATVIPLGISVFLYWNRDTIGGTPVIASLVMAVIPSFVVYASTTTTLASRRQNLFLKRMRSTSLSDPAILLGLSLVLIVLSAAQTLVILMVLTLVDSGPSSPVHVVAVLLLTHAMFFGLALATAGITSSPDSAQITVLPITMGVVGVATWVAATGTDEMAGLKLSLPGGAAAELIVQAWSEDATGEMTILLIPTLAWVGLAFLAARFLFQWEPRR</sequence>
<feature type="domain" description="ABC-2 type transporter transmembrane" evidence="6">
    <location>
        <begin position="5"/>
        <end position="162"/>
    </location>
</feature>
<feature type="transmembrane region" description="Helical" evidence="5">
    <location>
        <begin position="209"/>
        <end position="229"/>
    </location>
</feature>
<evidence type="ECO:0000259" key="6">
    <source>
        <dbReference type="Pfam" id="PF01061"/>
    </source>
</evidence>
<dbReference type="Pfam" id="PF01061">
    <property type="entry name" value="ABC2_membrane"/>
    <property type="match status" value="1"/>
</dbReference>
<dbReference type="RefSeq" id="WP_279674460.1">
    <property type="nucleotide sequence ID" value="NZ_CP122566.1"/>
</dbReference>
<keyword evidence="4 5" id="KW-0472">Membrane</keyword>
<dbReference type="InterPro" id="IPR013525">
    <property type="entry name" value="ABC2_TM"/>
</dbReference>
<name>A0AAJ6AM12_9MICC</name>
<evidence type="ECO:0000256" key="4">
    <source>
        <dbReference type="ARBA" id="ARBA00023136"/>
    </source>
</evidence>
<dbReference type="GO" id="GO:0016020">
    <property type="term" value="C:membrane"/>
    <property type="evidence" value="ECO:0007669"/>
    <property type="project" value="UniProtKB-SubCell"/>
</dbReference>
<organism evidence="7 8">
    <name type="scientific">Auritidibacter ignavus</name>
    <dbReference type="NCBI Taxonomy" id="678932"/>
    <lineage>
        <taxon>Bacteria</taxon>
        <taxon>Bacillati</taxon>
        <taxon>Actinomycetota</taxon>
        <taxon>Actinomycetes</taxon>
        <taxon>Micrococcales</taxon>
        <taxon>Micrococcaceae</taxon>
        <taxon>Auritidibacter</taxon>
    </lineage>
</organism>
<evidence type="ECO:0000256" key="3">
    <source>
        <dbReference type="ARBA" id="ARBA00022989"/>
    </source>
</evidence>
<accession>A0AAJ6AM12</accession>
<feature type="transmembrane region" description="Helical" evidence="5">
    <location>
        <begin position="155"/>
        <end position="173"/>
    </location>
</feature>
<protein>
    <submittedName>
        <fullName evidence="7">ABC transporter permease</fullName>
    </submittedName>
</protein>